<organism evidence="7 8">
    <name type="scientific">Trichoderma cornu-damae</name>
    <dbReference type="NCBI Taxonomy" id="654480"/>
    <lineage>
        <taxon>Eukaryota</taxon>
        <taxon>Fungi</taxon>
        <taxon>Dikarya</taxon>
        <taxon>Ascomycota</taxon>
        <taxon>Pezizomycotina</taxon>
        <taxon>Sordariomycetes</taxon>
        <taxon>Hypocreomycetidae</taxon>
        <taxon>Hypocreales</taxon>
        <taxon>Hypocreaceae</taxon>
        <taxon>Trichoderma</taxon>
    </lineage>
</organism>
<dbReference type="PANTHER" id="PTHR21661">
    <property type="entry name" value="EPOXIDE HYDROLASE 1-RELATED"/>
    <property type="match status" value="1"/>
</dbReference>
<dbReference type="OrthoDB" id="6431331at2759"/>
<feature type="active site" description="Proton acceptor" evidence="4">
    <location>
        <position position="400"/>
    </location>
</feature>
<evidence type="ECO:0000256" key="2">
    <source>
        <dbReference type="ARBA" id="ARBA00022797"/>
    </source>
</evidence>
<keyword evidence="8" id="KW-1185">Reference proteome</keyword>
<comment type="similarity">
    <text evidence="1">Belongs to the peptidase S33 family.</text>
</comment>
<keyword evidence="5" id="KW-0732">Signal</keyword>
<evidence type="ECO:0000256" key="3">
    <source>
        <dbReference type="ARBA" id="ARBA00022801"/>
    </source>
</evidence>
<evidence type="ECO:0000313" key="8">
    <source>
        <dbReference type="Proteomes" id="UP000827724"/>
    </source>
</evidence>
<evidence type="ECO:0000256" key="5">
    <source>
        <dbReference type="SAM" id="SignalP"/>
    </source>
</evidence>
<evidence type="ECO:0000256" key="1">
    <source>
        <dbReference type="ARBA" id="ARBA00010088"/>
    </source>
</evidence>
<dbReference type="Gene3D" id="3.40.50.1820">
    <property type="entry name" value="alpha/beta hydrolase"/>
    <property type="match status" value="1"/>
</dbReference>
<dbReference type="InterPro" id="IPR000639">
    <property type="entry name" value="Epox_hydrolase-like"/>
</dbReference>
<feature type="chain" id="PRO_5040186977" description="Epoxide hydrolase N-terminal domain-containing protein" evidence="5">
    <location>
        <begin position="23"/>
        <end position="423"/>
    </location>
</feature>
<dbReference type="InterPro" id="IPR016292">
    <property type="entry name" value="Epoxide_hydrolase"/>
</dbReference>
<dbReference type="SUPFAM" id="SSF53474">
    <property type="entry name" value="alpha/beta-Hydrolases"/>
    <property type="match status" value="1"/>
</dbReference>
<dbReference type="InterPro" id="IPR029058">
    <property type="entry name" value="AB_hydrolase_fold"/>
</dbReference>
<feature type="signal peptide" evidence="5">
    <location>
        <begin position="1"/>
        <end position="22"/>
    </location>
</feature>
<evidence type="ECO:0000256" key="4">
    <source>
        <dbReference type="PIRSR" id="PIRSR001112-1"/>
    </source>
</evidence>
<evidence type="ECO:0000313" key="7">
    <source>
        <dbReference type="EMBL" id="KAH6611615.1"/>
    </source>
</evidence>
<gene>
    <name evidence="7" type="ORF">Trco_001635</name>
</gene>
<protein>
    <recommendedName>
        <fullName evidence="6">Epoxide hydrolase N-terminal domain-containing protein</fullName>
    </recommendedName>
</protein>
<evidence type="ECO:0000259" key="6">
    <source>
        <dbReference type="Pfam" id="PF06441"/>
    </source>
</evidence>
<name>A0A9P8QSP9_9HYPO</name>
<proteinExistence type="inferred from homology"/>
<dbReference type="EMBL" id="JAIWOZ010000001">
    <property type="protein sequence ID" value="KAH6611615.1"/>
    <property type="molecule type" value="Genomic_DNA"/>
</dbReference>
<dbReference type="Proteomes" id="UP000827724">
    <property type="component" value="Unassembled WGS sequence"/>
</dbReference>
<dbReference type="AlphaFoldDB" id="A0A9P8QSP9"/>
<dbReference type="PIRSF" id="PIRSF001112">
    <property type="entry name" value="Epoxide_hydrolase"/>
    <property type="match status" value="1"/>
</dbReference>
<dbReference type="PRINTS" id="PR00412">
    <property type="entry name" value="EPOXHYDRLASE"/>
</dbReference>
<reference evidence="7" key="1">
    <citation type="submission" date="2021-08" db="EMBL/GenBank/DDBJ databases">
        <title>Chromosome-Level Trichoderma cornu-damae using Hi-C Data.</title>
        <authorList>
            <person name="Kim C.S."/>
        </authorList>
    </citation>
    <scope>NUCLEOTIDE SEQUENCE</scope>
    <source>
        <strain evidence="7">KA19-0412C</strain>
    </source>
</reference>
<dbReference type="Pfam" id="PF06441">
    <property type="entry name" value="EHN"/>
    <property type="match status" value="1"/>
</dbReference>
<sequence length="423" mass="47766">MRCLSIRSIICLTAAFLSPVLARSHGQSPHYQPRPYKIDVSPAFIDEIRFKAAHYHPTVGISAPAWFDGPPTADISQIAKYIASDYDWFAFQEAVNTNFSHYTITIPAVGSSYPHDLDLHFIHQKSEREDAIPIILLHGWPSTSLEWEKIIRPLANPQDSSKPAFHVVAPDLPGYGFSPAPISPLGAPEYAAVCASLMQQLGYEKYALYSTDLGFVVAVYMIDQFEERILNHVTDYYLVPPNATDLERLTRNQTTAEESRYISSLSEFRANFSAYSSVHATFPLSVAYALNDSPVGFLAWMWQLDYLVRDSSVPYSVEELVSQAMTLFVPGVYGNIRSYKELLGTIFSERKASGVRTSVTQWGYPKPTYPVVTSLNFVPRDWVERSANLTFFRRHESGGHFPAYTRPETWLEDIWDIFAFAAE</sequence>
<comment type="caution">
    <text evidence="7">The sequence shown here is derived from an EMBL/GenBank/DDBJ whole genome shotgun (WGS) entry which is preliminary data.</text>
</comment>
<dbReference type="InterPro" id="IPR010497">
    <property type="entry name" value="Epoxide_hydro_N"/>
</dbReference>
<keyword evidence="3" id="KW-0378">Hydrolase</keyword>
<feature type="active site" description="Proton donor" evidence="4">
    <location>
        <position position="339"/>
    </location>
</feature>
<dbReference type="GO" id="GO:0097176">
    <property type="term" value="P:epoxide metabolic process"/>
    <property type="evidence" value="ECO:0007669"/>
    <property type="project" value="TreeGrafter"/>
</dbReference>
<feature type="domain" description="Epoxide hydrolase N-terminal" evidence="6">
    <location>
        <begin position="33"/>
        <end position="147"/>
    </location>
</feature>
<dbReference type="GO" id="GO:0004301">
    <property type="term" value="F:epoxide hydrolase activity"/>
    <property type="evidence" value="ECO:0007669"/>
    <property type="project" value="TreeGrafter"/>
</dbReference>
<keyword evidence="2" id="KW-0058">Aromatic hydrocarbons catabolism</keyword>
<dbReference type="PANTHER" id="PTHR21661:SF35">
    <property type="entry name" value="EPOXIDE HYDROLASE"/>
    <property type="match status" value="1"/>
</dbReference>
<feature type="active site" description="Nucleophile" evidence="4">
    <location>
        <position position="212"/>
    </location>
</feature>
<accession>A0A9P8QSP9</accession>